<protein>
    <submittedName>
        <fullName evidence="1">Uncharacterized protein</fullName>
    </submittedName>
</protein>
<proteinExistence type="predicted"/>
<gene>
    <name evidence="1" type="ORF">DW988_06720</name>
</gene>
<accession>A0A413NNW4</accession>
<dbReference type="EMBL" id="QSEE01000004">
    <property type="protein sequence ID" value="RGZ50228.1"/>
    <property type="molecule type" value="Genomic_DNA"/>
</dbReference>
<comment type="caution">
    <text evidence="1">The sequence shown here is derived from an EMBL/GenBank/DDBJ whole genome shotgun (WGS) entry which is preliminary data.</text>
</comment>
<reference evidence="1 2" key="1">
    <citation type="submission" date="2018-08" db="EMBL/GenBank/DDBJ databases">
        <title>A genome reference for cultivated species of the human gut microbiota.</title>
        <authorList>
            <person name="Zou Y."/>
            <person name="Xue W."/>
            <person name="Luo G."/>
        </authorList>
    </citation>
    <scope>NUCLEOTIDE SEQUENCE [LARGE SCALE GENOMIC DNA]</scope>
    <source>
        <strain evidence="1 2">AM50-4</strain>
    </source>
</reference>
<dbReference type="Proteomes" id="UP000283684">
    <property type="component" value="Unassembled WGS sequence"/>
</dbReference>
<organism evidence="1 2">
    <name type="scientific">Bacteroides uniformis</name>
    <dbReference type="NCBI Taxonomy" id="820"/>
    <lineage>
        <taxon>Bacteria</taxon>
        <taxon>Pseudomonadati</taxon>
        <taxon>Bacteroidota</taxon>
        <taxon>Bacteroidia</taxon>
        <taxon>Bacteroidales</taxon>
        <taxon>Bacteroidaceae</taxon>
        <taxon>Bacteroides</taxon>
    </lineage>
</organism>
<dbReference type="AlphaFoldDB" id="A0A413NNW4"/>
<sequence length="83" mass="9472">MLIAYSFDNEAAFETLCWWGIRVVSFEKIRLRMTVFGLKVACWWNGVLGGKLLSQLCGYLNQDLVSLSPGLVWKTKVWDKALS</sequence>
<evidence type="ECO:0000313" key="2">
    <source>
        <dbReference type="Proteomes" id="UP000283684"/>
    </source>
</evidence>
<evidence type="ECO:0000313" key="1">
    <source>
        <dbReference type="EMBL" id="RGZ50228.1"/>
    </source>
</evidence>
<name>A0A413NNW4_BACUN</name>